<name>A0A2Z6Q706_9GLOM</name>
<dbReference type="Proteomes" id="UP000247702">
    <property type="component" value="Unassembled WGS sequence"/>
</dbReference>
<gene>
    <name evidence="1" type="ORF">RclHR1_12380003</name>
</gene>
<protein>
    <submittedName>
        <fullName evidence="1">Uncharacterized protein</fullName>
    </submittedName>
</protein>
<dbReference type="AlphaFoldDB" id="A0A2Z6Q706"/>
<sequence length="80" mass="9568">MQDKHKFLLVTVVLEIFTNIIERHETKWHDLFDKRLNQKELLCEAILDLNLPNYEISDLEWSTCEAFVRPFGEEKSKNFG</sequence>
<comment type="caution">
    <text evidence="1">The sequence shown here is derived from an EMBL/GenBank/DDBJ whole genome shotgun (WGS) entry which is preliminary data.</text>
</comment>
<proteinExistence type="predicted"/>
<reference evidence="1 2" key="1">
    <citation type="submission" date="2017-11" db="EMBL/GenBank/DDBJ databases">
        <title>The genome of Rhizophagus clarus HR1 reveals common genetic basis of auxotrophy among arbuscular mycorrhizal fungi.</title>
        <authorList>
            <person name="Kobayashi Y."/>
        </authorList>
    </citation>
    <scope>NUCLEOTIDE SEQUENCE [LARGE SCALE GENOMIC DNA]</scope>
    <source>
        <strain evidence="1 2">HR1</strain>
    </source>
</reference>
<organism evidence="1 2">
    <name type="scientific">Rhizophagus clarus</name>
    <dbReference type="NCBI Taxonomy" id="94130"/>
    <lineage>
        <taxon>Eukaryota</taxon>
        <taxon>Fungi</taxon>
        <taxon>Fungi incertae sedis</taxon>
        <taxon>Mucoromycota</taxon>
        <taxon>Glomeromycotina</taxon>
        <taxon>Glomeromycetes</taxon>
        <taxon>Glomerales</taxon>
        <taxon>Glomeraceae</taxon>
        <taxon>Rhizophagus</taxon>
    </lineage>
</organism>
<evidence type="ECO:0000313" key="1">
    <source>
        <dbReference type="EMBL" id="GBB85937.1"/>
    </source>
</evidence>
<accession>A0A2Z6Q706</accession>
<dbReference type="EMBL" id="BEXD01000267">
    <property type="protein sequence ID" value="GBB85937.1"/>
    <property type="molecule type" value="Genomic_DNA"/>
</dbReference>
<keyword evidence="2" id="KW-1185">Reference proteome</keyword>
<evidence type="ECO:0000313" key="2">
    <source>
        <dbReference type="Proteomes" id="UP000247702"/>
    </source>
</evidence>